<dbReference type="Pfam" id="PF01066">
    <property type="entry name" value="CDP-OH_P_transf"/>
    <property type="match status" value="1"/>
</dbReference>
<dbReference type="Proteomes" id="UP000676079">
    <property type="component" value="Chromosome"/>
</dbReference>
<evidence type="ECO:0000313" key="6">
    <source>
        <dbReference type="Proteomes" id="UP000676079"/>
    </source>
</evidence>
<keyword evidence="1 2" id="KW-0808">Transferase</keyword>
<evidence type="ECO:0000256" key="1">
    <source>
        <dbReference type="ARBA" id="ARBA00022679"/>
    </source>
</evidence>
<gene>
    <name evidence="5" type="ORF">KGD84_16870</name>
</gene>
<organism evidence="5 6">
    <name type="scientific">Nocardiopsis changdeensis</name>
    <dbReference type="NCBI Taxonomy" id="2831969"/>
    <lineage>
        <taxon>Bacteria</taxon>
        <taxon>Bacillati</taxon>
        <taxon>Actinomycetota</taxon>
        <taxon>Actinomycetes</taxon>
        <taxon>Streptosporangiales</taxon>
        <taxon>Nocardiopsidaceae</taxon>
        <taxon>Nocardiopsis</taxon>
    </lineage>
</organism>
<reference evidence="5 6" key="1">
    <citation type="submission" date="2021-05" db="EMBL/GenBank/DDBJ databases">
        <title>Direct Submission.</title>
        <authorList>
            <person name="Li K."/>
            <person name="Gao J."/>
        </authorList>
    </citation>
    <scope>NUCLEOTIDE SEQUENCE [LARGE SCALE GENOMIC DNA]</scope>
    <source>
        <strain evidence="5 6">Mg02</strain>
    </source>
</reference>
<evidence type="ECO:0000256" key="4">
    <source>
        <dbReference type="SAM" id="Phobius"/>
    </source>
</evidence>
<evidence type="ECO:0000256" key="3">
    <source>
        <dbReference type="SAM" id="MobiDB-lite"/>
    </source>
</evidence>
<dbReference type="EMBL" id="CP074133">
    <property type="protein sequence ID" value="QUX20213.1"/>
    <property type="molecule type" value="Genomic_DNA"/>
</dbReference>
<proteinExistence type="inferred from homology"/>
<dbReference type="InterPro" id="IPR043130">
    <property type="entry name" value="CDP-OH_PTrfase_TM_dom"/>
</dbReference>
<sequence>MPEPAATAPAPPPAPGRGPDRRSPRRALACAAAGQFAVLAVLTATVGLDPAGWAVAAAVAGAGAALLARAAARARHRFGPADAITLARCTLIAATAGLLADGAGPWPVVAVASLALAGDLVDGPVARRTGTATAFGARFDMEADAFLLLVLSLAAAPLLGPWTLGIGAMRYVFAAAARWAPWLSAPLPPSRARKAVAAVQGVALVAALAPVVPTAVAAAVVAAALALLVWSFGRDIARLHRDRA</sequence>
<evidence type="ECO:0000313" key="5">
    <source>
        <dbReference type="EMBL" id="QUX20213.1"/>
    </source>
</evidence>
<name>A0ABX8BIJ2_9ACTN</name>
<dbReference type="Gene3D" id="1.20.120.1760">
    <property type="match status" value="1"/>
</dbReference>
<feature type="region of interest" description="Disordered" evidence="3">
    <location>
        <begin position="1"/>
        <end position="24"/>
    </location>
</feature>
<dbReference type="InterPro" id="IPR000462">
    <property type="entry name" value="CDP-OH_P_trans"/>
</dbReference>
<keyword evidence="4" id="KW-1133">Transmembrane helix</keyword>
<evidence type="ECO:0000256" key="2">
    <source>
        <dbReference type="RuleBase" id="RU003750"/>
    </source>
</evidence>
<feature type="transmembrane region" description="Helical" evidence="4">
    <location>
        <begin position="52"/>
        <end position="71"/>
    </location>
</feature>
<feature type="compositionally biased region" description="Pro residues" evidence="3">
    <location>
        <begin position="1"/>
        <end position="16"/>
    </location>
</feature>
<dbReference type="RefSeq" id="WP_220561406.1">
    <property type="nucleotide sequence ID" value="NZ_CP074133.1"/>
</dbReference>
<keyword evidence="4" id="KW-0472">Membrane</keyword>
<protein>
    <submittedName>
        <fullName evidence="5">CDP-alcohol phosphatidyltransferase family protein</fullName>
    </submittedName>
</protein>
<dbReference type="InterPro" id="IPR048254">
    <property type="entry name" value="CDP_ALCOHOL_P_TRANSF_CS"/>
</dbReference>
<accession>A0ABX8BIJ2</accession>
<keyword evidence="4" id="KW-0812">Transmembrane</keyword>
<feature type="transmembrane region" description="Helical" evidence="4">
    <location>
        <begin position="27"/>
        <end position="46"/>
    </location>
</feature>
<keyword evidence="6" id="KW-1185">Reference proteome</keyword>
<dbReference type="PROSITE" id="PS00379">
    <property type="entry name" value="CDP_ALCOHOL_P_TRANSF"/>
    <property type="match status" value="1"/>
</dbReference>
<feature type="transmembrane region" description="Helical" evidence="4">
    <location>
        <begin position="211"/>
        <end position="233"/>
    </location>
</feature>
<feature type="transmembrane region" description="Helical" evidence="4">
    <location>
        <begin position="146"/>
        <end position="173"/>
    </location>
</feature>
<comment type="similarity">
    <text evidence="2">Belongs to the CDP-alcohol phosphatidyltransferase class-I family.</text>
</comment>